<accession>S8E6W3</accession>
<proteinExistence type="predicted"/>
<feature type="non-terminal residue" evidence="2">
    <location>
        <position position="359"/>
    </location>
</feature>
<sequence>DFITKLLFVHNGPVHKFSISTPHLNIGPEIDQWLLFVSRKDIRELVIELKDGSWITVPSCIFSCDKLTRLELSMCQLDIPPNFSGFPFLKYLKLMHFYTDIDDLDNLISSSPCLESLELTYPEDQPIELRIRAEKLKSLYMEGDFINVFPEHTPCLVIIVIDMLVTDDDVEGFKNCDFEKFLQSVPKLERIVGRTYFTRFLSLCNKASISSLQYAHTTQKHVKMIELCGVGFHDFEEVLVVLRLIRSCPNLKSLKISVSTDAVDAIEDADMESLWDEDSFSSIMWSLDELKSVEFTDLCGVNYETEFIKFVLMHSPRLEEFVISPSNEDTDLASPDKRFDFFIRLLAFKRASPNASILF</sequence>
<dbReference type="EMBL" id="AUSU01002757">
    <property type="protein sequence ID" value="EPS68152.1"/>
    <property type="molecule type" value="Genomic_DNA"/>
</dbReference>
<dbReference type="OrthoDB" id="629734at2759"/>
<gene>
    <name evidence="2" type="ORF">M569_06621</name>
</gene>
<name>S8E6W3_9LAMI</name>
<dbReference type="PANTHER" id="PTHR31900">
    <property type="entry name" value="F-BOX/RNI SUPERFAMILY PROTEIN-RELATED"/>
    <property type="match status" value="1"/>
</dbReference>
<comment type="caution">
    <text evidence="2">The sequence shown here is derived from an EMBL/GenBank/DDBJ whole genome shotgun (WGS) entry which is preliminary data.</text>
</comment>
<dbReference type="Proteomes" id="UP000015453">
    <property type="component" value="Unassembled WGS sequence"/>
</dbReference>
<feature type="non-terminal residue" evidence="2">
    <location>
        <position position="1"/>
    </location>
</feature>
<evidence type="ECO:0000313" key="3">
    <source>
        <dbReference type="Proteomes" id="UP000015453"/>
    </source>
</evidence>
<evidence type="ECO:0000259" key="1">
    <source>
        <dbReference type="Pfam" id="PF24758"/>
    </source>
</evidence>
<evidence type="ECO:0000313" key="2">
    <source>
        <dbReference type="EMBL" id="EPS68152.1"/>
    </source>
</evidence>
<dbReference type="InterPro" id="IPR055411">
    <property type="entry name" value="LRR_FXL15/At3g58940/PEG3-like"/>
</dbReference>
<dbReference type="InterPro" id="IPR050232">
    <property type="entry name" value="FBL13/AtMIF1-like"/>
</dbReference>
<dbReference type="Gene3D" id="3.80.10.10">
    <property type="entry name" value="Ribonuclease Inhibitor"/>
    <property type="match status" value="1"/>
</dbReference>
<organism evidence="2 3">
    <name type="scientific">Genlisea aurea</name>
    <dbReference type="NCBI Taxonomy" id="192259"/>
    <lineage>
        <taxon>Eukaryota</taxon>
        <taxon>Viridiplantae</taxon>
        <taxon>Streptophyta</taxon>
        <taxon>Embryophyta</taxon>
        <taxon>Tracheophyta</taxon>
        <taxon>Spermatophyta</taxon>
        <taxon>Magnoliopsida</taxon>
        <taxon>eudicotyledons</taxon>
        <taxon>Gunneridae</taxon>
        <taxon>Pentapetalae</taxon>
        <taxon>asterids</taxon>
        <taxon>lamiids</taxon>
        <taxon>Lamiales</taxon>
        <taxon>Lentibulariaceae</taxon>
        <taxon>Genlisea</taxon>
    </lineage>
</organism>
<protein>
    <recommendedName>
        <fullName evidence="1">F-box/LRR-repeat protein 15/At3g58940/PEG3-like LRR domain-containing protein</fullName>
    </recommendedName>
</protein>
<dbReference type="AlphaFoldDB" id="S8E6W3"/>
<dbReference type="Pfam" id="PF24758">
    <property type="entry name" value="LRR_At5g56370"/>
    <property type="match status" value="1"/>
</dbReference>
<feature type="domain" description="F-box/LRR-repeat protein 15/At3g58940/PEG3-like LRR" evidence="1">
    <location>
        <begin position="30"/>
        <end position="256"/>
    </location>
</feature>
<keyword evidence="3" id="KW-1185">Reference proteome</keyword>
<dbReference type="SUPFAM" id="SSF52047">
    <property type="entry name" value="RNI-like"/>
    <property type="match status" value="1"/>
</dbReference>
<dbReference type="InterPro" id="IPR032675">
    <property type="entry name" value="LRR_dom_sf"/>
</dbReference>
<reference evidence="2 3" key="1">
    <citation type="journal article" date="2013" name="BMC Genomics">
        <title>The miniature genome of a carnivorous plant Genlisea aurea contains a low number of genes and short non-coding sequences.</title>
        <authorList>
            <person name="Leushkin E.V."/>
            <person name="Sutormin R.A."/>
            <person name="Nabieva E.R."/>
            <person name="Penin A.A."/>
            <person name="Kondrashov A.S."/>
            <person name="Logacheva M.D."/>
        </authorList>
    </citation>
    <scope>NUCLEOTIDE SEQUENCE [LARGE SCALE GENOMIC DNA]</scope>
</reference>
<dbReference type="PANTHER" id="PTHR31900:SF30">
    <property type="entry name" value="SUPERFAMILY PROTEIN, PUTATIVE-RELATED"/>
    <property type="match status" value="1"/>
</dbReference>